<dbReference type="Pfam" id="PF09661">
    <property type="entry name" value="DUF2398"/>
    <property type="match status" value="1"/>
</dbReference>
<gene>
    <name evidence="1" type="ORF">ACFO6S_12690</name>
</gene>
<proteinExistence type="predicted"/>
<dbReference type="InterPro" id="IPR013494">
    <property type="entry name" value="CHP02678"/>
</dbReference>
<name>A0ABV9FVG5_9NOCA</name>
<sequence length="450" mass="48844">MRANEISPLTLDSYQRAARVILANHLVTADYPDRVALPLLRRWATELRDDLLELFGYRLEVTETTARLFTVADRLDATAPARTGTDRDFDRHRYAYLALCLAALGRAGNQITLSELADHVTADATQVDGVELSTQRAADRDAFVDAVGWLAARGAIALADGDAGGWAANPDAGEALYDIDRSVVVALFRPPRALQHLVSVEGLLADETASPARRVRRALVERPVVYAGELDDDEALQLALPRTAAEVEKLTGLVAERRAEGIAMIDPSGRLSDLRFPNTGTVAQVALLLAGEIADRVLDPDAPESVRLPLPSSRHAELLAQLDSAIPDAGIFRGLADEPDEATAPDAPDADAPGEFREPARYPLIEDSWIDAAVVELVARFGRTFAAQWQADPDGLRRRAVELLDKQLLVRRTDGGVLALPALARYRGVVVTVRERATSPDLFDPTPTQK</sequence>
<accession>A0ABV9FVG5</accession>
<protein>
    <submittedName>
        <fullName evidence="1">DUF2398 family protein</fullName>
    </submittedName>
</protein>
<dbReference type="Proteomes" id="UP001595914">
    <property type="component" value="Unassembled WGS sequence"/>
</dbReference>
<reference evidence="2" key="1">
    <citation type="journal article" date="2019" name="Int. J. Syst. Evol. Microbiol.">
        <title>The Global Catalogue of Microorganisms (GCM) 10K type strain sequencing project: providing services to taxonomists for standard genome sequencing and annotation.</title>
        <authorList>
            <consortium name="The Broad Institute Genomics Platform"/>
            <consortium name="The Broad Institute Genome Sequencing Center for Infectious Disease"/>
            <person name="Wu L."/>
            <person name="Ma J."/>
        </authorList>
    </citation>
    <scope>NUCLEOTIDE SEQUENCE [LARGE SCALE GENOMIC DNA]</scope>
    <source>
        <strain evidence="2">CCUG 54520</strain>
    </source>
</reference>
<dbReference type="RefSeq" id="WP_378417435.1">
    <property type="nucleotide sequence ID" value="NZ_JBHSFO010000005.1"/>
</dbReference>
<evidence type="ECO:0000313" key="2">
    <source>
        <dbReference type="Proteomes" id="UP001595914"/>
    </source>
</evidence>
<organism evidence="1 2">
    <name type="scientific">Rhodococcus kronopolitis</name>
    <dbReference type="NCBI Taxonomy" id="1460226"/>
    <lineage>
        <taxon>Bacteria</taxon>
        <taxon>Bacillati</taxon>
        <taxon>Actinomycetota</taxon>
        <taxon>Actinomycetes</taxon>
        <taxon>Mycobacteriales</taxon>
        <taxon>Nocardiaceae</taxon>
        <taxon>Rhodococcus</taxon>
    </lineage>
</organism>
<evidence type="ECO:0000313" key="1">
    <source>
        <dbReference type="EMBL" id="MFC4604546.1"/>
    </source>
</evidence>
<dbReference type="EMBL" id="JBHSFO010000005">
    <property type="protein sequence ID" value="MFC4604546.1"/>
    <property type="molecule type" value="Genomic_DNA"/>
</dbReference>
<comment type="caution">
    <text evidence="1">The sequence shown here is derived from an EMBL/GenBank/DDBJ whole genome shotgun (WGS) entry which is preliminary data.</text>
</comment>
<keyword evidence="2" id="KW-1185">Reference proteome</keyword>